<protein>
    <submittedName>
        <fullName evidence="1">Uncharacterized protein</fullName>
    </submittedName>
</protein>
<dbReference type="Gene3D" id="3.40.50.1000">
    <property type="entry name" value="HAD superfamily/HAD-like"/>
    <property type="match status" value="1"/>
</dbReference>
<proteinExistence type="predicted"/>
<dbReference type="InterPro" id="IPR023214">
    <property type="entry name" value="HAD_sf"/>
</dbReference>
<dbReference type="InterPro" id="IPR010708">
    <property type="entry name" value="5'(3')-deoxyribonucleotidase"/>
</dbReference>
<dbReference type="EMBL" id="UOEK01000364">
    <property type="protein sequence ID" value="VAW06674.1"/>
    <property type="molecule type" value="Genomic_DNA"/>
</dbReference>
<dbReference type="Pfam" id="PF06941">
    <property type="entry name" value="NT5C"/>
    <property type="match status" value="1"/>
</dbReference>
<dbReference type="GO" id="GO:0008253">
    <property type="term" value="F:5'-nucleotidase activity"/>
    <property type="evidence" value="ECO:0007669"/>
    <property type="project" value="InterPro"/>
</dbReference>
<reference evidence="1" key="1">
    <citation type="submission" date="2018-06" db="EMBL/GenBank/DDBJ databases">
        <authorList>
            <person name="Zhirakovskaya E."/>
        </authorList>
    </citation>
    <scope>NUCLEOTIDE SEQUENCE</scope>
</reference>
<dbReference type="SUPFAM" id="SSF56784">
    <property type="entry name" value="HAD-like"/>
    <property type="match status" value="1"/>
</dbReference>
<sequence>MRLGIDLDGVVADFNTGWIRLYNEQFDAQLTRSMVKTWNGLLDISHFETMGEFWRWARQGDGPSMFRHLDTFDGAVESLVELSRDHDIVIVTTKPDWAIHDTLAWLSDNQIPTREIHITAEKWRVSCDVYLDDSPEQVETIHRMRPDRVMCRFVRPWNTPVEGTLDVGDWPDFLAIVESLATTT</sequence>
<name>A0A3B0TCV8_9ZZZZ</name>
<evidence type="ECO:0000313" key="1">
    <source>
        <dbReference type="EMBL" id="VAW06674.1"/>
    </source>
</evidence>
<organism evidence="1">
    <name type="scientific">hydrothermal vent metagenome</name>
    <dbReference type="NCBI Taxonomy" id="652676"/>
    <lineage>
        <taxon>unclassified sequences</taxon>
        <taxon>metagenomes</taxon>
        <taxon>ecological metagenomes</taxon>
    </lineage>
</organism>
<dbReference type="GO" id="GO:0009264">
    <property type="term" value="P:deoxyribonucleotide catabolic process"/>
    <property type="evidence" value="ECO:0007669"/>
    <property type="project" value="InterPro"/>
</dbReference>
<accession>A0A3B0TCV8</accession>
<gene>
    <name evidence="1" type="ORF">MNBD_ACTINO02-2798</name>
</gene>
<dbReference type="AlphaFoldDB" id="A0A3B0TCV8"/>
<dbReference type="InterPro" id="IPR036412">
    <property type="entry name" value="HAD-like_sf"/>
</dbReference>